<gene>
    <name evidence="1" type="ORF">AF332_19365</name>
</gene>
<evidence type="ECO:0000313" key="1">
    <source>
        <dbReference type="EMBL" id="KON88745.1"/>
    </source>
</evidence>
<organism evidence="1 2">
    <name type="scientific">Sporosarcina globispora</name>
    <name type="common">Bacillus globisporus</name>
    <dbReference type="NCBI Taxonomy" id="1459"/>
    <lineage>
        <taxon>Bacteria</taxon>
        <taxon>Bacillati</taxon>
        <taxon>Bacillota</taxon>
        <taxon>Bacilli</taxon>
        <taxon>Bacillales</taxon>
        <taxon>Caryophanaceae</taxon>
        <taxon>Sporosarcina</taxon>
    </lineage>
</organism>
<name>A0A0M0GFP9_SPOGL</name>
<comment type="caution">
    <text evidence="1">The sequence shown here is derived from an EMBL/GenBank/DDBJ whole genome shotgun (WGS) entry which is preliminary data.</text>
</comment>
<dbReference type="AlphaFoldDB" id="A0A0M0GFP9"/>
<reference evidence="2" key="1">
    <citation type="submission" date="2015-07" db="EMBL/GenBank/DDBJ databases">
        <title>Fjat-10036 dsm4.</title>
        <authorList>
            <person name="Liu B."/>
            <person name="Wang J."/>
            <person name="Zhu Y."/>
            <person name="Liu G."/>
            <person name="Chen Q."/>
            <person name="Chen Z."/>
            <person name="Lan J."/>
            <person name="Che J."/>
            <person name="Ge C."/>
            <person name="Shi H."/>
            <person name="Pan Z."/>
            <person name="Liu X."/>
        </authorList>
    </citation>
    <scope>NUCLEOTIDE SEQUENCE [LARGE SCALE GENOMIC DNA]</scope>
    <source>
        <strain evidence="2">DSM 4</strain>
    </source>
</reference>
<dbReference type="PATRIC" id="fig|1459.3.peg.4265"/>
<protein>
    <submittedName>
        <fullName evidence="1">Uncharacterized protein</fullName>
    </submittedName>
</protein>
<proteinExistence type="predicted"/>
<dbReference type="STRING" id="1459.AF332_19365"/>
<evidence type="ECO:0000313" key="2">
    <source>
        <dbReference type="Proteomes" id="UP000037109"/>
    </source>
</evidence>
<dbReference type="EMBL" id="LGUF01000007">
    <property type="protein sequence ID" value="KON88745.1"/>
    <property type="molecule type" value="Genomic_DNA"/>
</dbReference>
<sequence>MFCLNPEEAVLLPGLLFIRKAVATCPPPTTQDEPPGKAFFALLGGLACDLEGVGAGARQFSTFKISNFLIL</sequence>
<accession>A0A0M0GFP9</accession>
<keyword evidence="2" id="KW-1185">Reference proteome</keyword>
<dbReference type="Proteomes" id="UP000037109">
    <property type="component" value="Unassembled WGS sequence"/>
</dbReference>